<reference evidence="2" key="1">
    <citation type="submission" date="2016-10" db="EMBL/GenBank/DDBJ databases">
        <authorList>
            <person name="Varghese N."/>
            <person name="Submissions S."/>
        </authorList>
    </citation>
    <scope>NUCLEOTIDE SEQUENCE [LARGE SCALE GENOMIC DNA]</scope>
    <source>
        <strain evidence="2">DSM 17298</strain>
    </source>
</reference>
<evidence type="ECO:0000313" key="1">
    <source>
        <dbReference type="EMBL" id="SEG34403.1"/>
    </source>
</evidence>
<dbReference type="OrthoDB" id="976741at2"/>
<keyword evidence="2" id="KW-1185">Reference proteome</keyword>
<gene>
    <name evidence="1" type="ORF">SAMN03080598_03462</name>
</gene>
<dbReference type="STRING" id="1120964.GCA_001313265_05557"/>
<dbReference type="RefSeq" id="WP_103926065.1">
    <property type="nucleotide sequence ID" value="NZ_FNVR01000026.1"/>
</dbReference>
<dbReference type="EMBL" id="FNVR01000026">
    <property type="protein sequence ID" value="SEG34403.1"/>
    <property type="molecule type" value="Genomic_DNA"/>
</dbReference>
<name>A0A1H5ZD12_9BACT</name>
<proteinExistence type="predicted"/>
<evidence type="ECO:0000313" key="2">
    <source>
        <dbReference type="Proteomes" id="UP000236736"/>
    </source>
</evidence>
<accession>A0A1H5ZD12</accession>
<dbReference type="AlphaFoldDB" id="A0A1H5ZD12"/>
<dbReference type="Proteomes" id="UP000236736">
    <property type="component" value="Unassembled WGS sequence"/>
</dbReference>
<protein>
    <submittedName>
        <fullName evidence="1">Uncharacterized protein</fullName>
    </submittedName>
</protein>
<sequence length="256" mass="29828">MKTFYVLVILIQLSIVDVYSQALENSFYDETWSLKVKQIDDFVDRFNNELNFISNGNIIKNKLPPETRSKLLSSLIYSENVKNTELVNEFVNLVDAKGYYLKFGDDDIKCILSLASIYYEKQFNFNFHLKIEKLNDGSMKWVIVDVNSTSYPWNTIAQNPQKFINPSNHNLRFSNLFRIINGENDIQGIFEESFELDNLSIIIHEIMRGNMAIKSITDVNYSFKILDKYKVLVSYFDTSGKQSGWLISNIEKLESR</sequence>
<organism evidence="1 2">
    <name type="scientific">Algoriphagus boritolerans DSM 17298 = JCM 18970</name>
    <dbReference type="NCBI Taxonomy" id="1120964"/>
    <lineage>
        <taxon>Bacteria</taxon>
        <taxon>Pseudomonadati</taxon>
        <taxon>Bacteroidota</taxon>
        <taxon>Cytophagia</taxon>
        <taxon>Cytophagales</taxon>
        <taxon>Cyclobacteriaceae</taxon>
        <taxon>Algoriphagus</taxon>
    </lineage>
</organism>